<dbReference type="EMBL" id="JAPFFF010000043">
    <property type="protein sequence ID" value="KAK8840941.1"/>
    <property type="molecule type" value="Genomic_DNA"/>
</dbReference>
<proteinExistence type="predicted"/>
<name>A0ABR2H449_9EUKA</name>
<comment type="caution">
    <text evidence="1">The sequence shown here is derived from an EMBL/GenBank/DDBJ whole genome shotgun (WGS) entry which is preliminary data.</text>
</comment>
<keyword evidence="2" id="KW-1185">Reference proteome</keyword>
<accession>A0ABR2H449</accession>
<evidence type="ECO:0000313" key="1">
    <source>
        <dbReference type="EMBL" id="KAK8840941.1"/>
    </source>
</evidence>
<dbReference type="Proteomes" id="UP001470230">
    <property type="component" value="Unassembled WGS sequence"/>
</dbReference>
<protein>
    <submittedName>
        <fullName evidence="1">Uncharacterized protein</fullName>
    </submittedName>
</protein>
<evidence type="ECO:0000313" key="2">
    <source>
        <dbReference type="Proteomes" id="UP001470230"/>
    </source>
</evidence>
<sequence>MSKHVVGKHAKCCHPFDITDQRGSYSPRKTKRENDEFWDWDEALKDYCLVTKLDRFSKKTTNFVKQTGVYRTQDNESENASIRRFMQKNKVFSARSEARASIDIGMKNDIHFGSNLIQKICLNLISFPVIKEILKDEIRRNSKNTLKRTLNQKCKNKYS</sequence>
<gene>
    <name evidence="1" type="ORF">M9Y10_027773</name>
</gene>
<reference evidence="1 2" key="1">
    <citation type="submission" date="2024-04" db="EMBL/GenBank/DDBJ databases">
        <title>Tritrichomonas musculus Genome.</title>
        <authorList>
            <person name="Alves-Ferreira E."/>
            <person name="Grigg M."/>
            <person name="Lorenzi H."/>
            <person name="Galac M."/>
        </authorList>
    </citation>
    <scope>NUCLEOTIDE SEQUENCE [LARGE SCALE GENOMIC DNA]</scope>
    <source>
        <strain evidence="1 2">EAF2021</strain>
    </source>
</reference>
<organism evidence="1 2">
    <name type="scientific">Tritrichomonas musculus</name>
    <dbReference type="NCBI Taxonomy" id="1915356"/>
    <lineage>
        <taxon>Eukaryota</taxon>
        <taxon>Metamonada</taxon>
        <taxon>Parabasalia</taxon>
        <taxon>Tritrichomonadida</taxon>
        <taxon>Tritrichomonadidae</taxon>
        <taxon>Tritrichomonas</taxon>
    </lineage>
</organism>